<keyword evidence="3" id="KW-1185">Reference proteome</keyword>
<sequence>MKKAILTLGILLLSYSSTYAQENKVFNHIGLGLGVGTTGITIDIAAPVTKYLDVRAGMDIMPSFKYGTSLDLNISDTEREQAKLGGHTIPNSVDVEGKNTSGSFHFMLDLFPFKSSSFHITVGAYIGNDKIINVYNKYDKDLAEVVAYNNTVASNPLAKTLGLKQVGVQLGDYLLAPYQTSEGGHVEANIKVTKFRPYIGIGFGRAVPQKHRLALQFDLGTQLWGTPKVYMLGLNGEKELTEKDADGNDGGVIKTLSKITVYPCMTLRLNGRIF</sequence>
<evidence type="ECO:0008006" key="4">
    <source>
        <dbReference type="Google" id="ProtNLM"/>
    </source>
</evidence>
<feature type="signal peptide" evidence="1">
    <location>
        <begin position="1"/>
        <end position="20"/>
    </location>
</feature>
<feature type="chain" id="PRO_5046573333" description="Outer membrane protein beta-barrel domain-containing protein" evidence="1">
    <location>
        <begin position="21"/>
        <end position="274"/>
    </location>
</feature>
<dbReference type="RefSeq" id="WP_207153500.1">
    <property type="nucleotide sequence ID" value="NZ_AP024484.1"/>
</dbReference>
<proteinExistence type="predicted"/>
<dbReference type="EMBL" id="AP024484">
    <property type="protein sequence ID" value="BCS85888.1"/>
    <property type="molecule type" value="Genomic_DNA"/>
</dbReference>
<organism evidence="2 3">
    <name type="scientific">Prevotella herbatica</name>
    <dbReference type="NCBI Taxonomy" id="2801997"/>
    <lineage>
        <taxon>Bacteria</taxon>
        <taxon>Pseudomonadati</taxon>
        <taxon>Bacteroidota</taxon>
        <taxon>Bacteroidia</taxon>
        <taxon>Bacteroidales</taxon>
        <taxon>Prevotellaceae</taxon>
        <taxon>Prevotella</taxon>
    </lineage>
</organism>
<gene>
    <name evidence="2" type="ORF">prwr041_17810</name>
</gene>
<evidence type="ECO:0000313" key="2">
    <source>
        <dbReference type="EMBL" id="BCS85888.1"/>
    </source>
</evidence>
<name>A0ABN6EN35_9BACT</name>
<protein>
    <recommendedName>
        <fullName evidence="4">Outer membrane protein beta-barrel domain-containing protein</fullName>
    </recommendedName>
</protein>
<dbReference type="Gene3D" id="2.40.160.170">
    <property type="match status" value="1"/>
</dbReference>
<accession>A0ABN6EN35</accession>
<evidence type="ECO:0000313" key="3">
    <source>
        <dbReference type="Proteomes" id="UP001319045"/>
    </source>
</evidence>
<evidence type="ECO:0000256" key="1">
    <source>
        <dbReference type="SAM" id="SignalP"/>
    </source>
</evidence>
<keyword evidence="1" id="KW-0732">Signal</keyword>
<reference evidence="2 3" key="1">
    <citation type="journal article" date="2022" name="Int. J. Syst. Evol. Microbiol.">
        <title>Prevotella herbatica sp. nov., a plant polysaccharide-decomposing anaerobic bacterium isolated from a methanogenic reactor.</title>
        <authorList>
            <person name="Uek A."/>
            <person name="Tonouchi A."/>
            <person name="Kaku N."/>
            <person name="Ueki K."/>
        </authorList>
    </citation>
    <scope>NUCLEOTIDE SEQUENCE [LARGE SCALE GENOMIC DNA]</scope>
    <source>
        <strain evidence="2 3">WR041</strain>
    </source>
</reference>
<dbReference type="Proteomes" id="UP001319045">
    <property type="component" value="Chromosome"/>
</dbReference>